<dbReference type="PANTHER" id="PTHR48081">
    <property type="entry name" value="AB HYDROLASE SUPERFAMILY PROTEIN C4A8.06C"/>
    <property type="match status" value="1"/>
</dbReference>
<evidence type="ECO:0000256" key="1">
    <source>
        <dbReference type="ARBA" id="ARBA00022801"/>
    </source>
</evidence>
<dbReference type="STRING" id="39966.A0A369K5H9"/>
<proteinExistence type="predicted"/>
<keyword evidence="2" id="KW-0812">Transmembrane</keyword>
<protein>
    <submittedName>
        <fullName evidence="4">Esterase</fullName>
    </submittedName>
</protein>
<dbReference type="InterPro" id="IPR013094">
    <property type="entry name" value="AB_hydrolase_3"/>
</dbReference>
<dbReference type="Proteomes" id="UP000076154">
    <property type="component" value="Unassembled WGS sequence"/>
</dbReference>
<keyword evidence="2" id="KW-0472">Membrane</keyword>
<name>A0A369K5H9_HYPMA</name>
<dbReference type="AlphaFoldDB" id="A0A369K5H9"/>
<evidence type="ECO:0000313" key="4">
    <source>
        <dbReference type="EMBL" id="RDB28750.1"/>
    </source>
</evidence>
<reference evidence="4" key="1">
    <citation type="submission" date="2018-04" db="EMBL/GenBank/DDBJ databases">
        <title>Whole genome sequencing of Hypsizygus marmoreus.</title>
        <authorList>
            <person name="Choi I.-G."/>
            <person name="Min B."/>
            <person name="Kim J.-G."/>
            <person name="Kim S."/>
            <person name="Oh Y.-L."/>
            <person name="Kong W.-S."/>
            <person name="Park H."/>
            <person name="Jeong J."/>
            <person name="Song E.-S."/>
        </authorList>
    </citation>
    <scope>NUCLEOTIDE SEQUENCE [LARGE SCALE GENOMIC DNA]</scope>
    <source>
        <strain evidence="4">51987-8</strain>
    </source>
</reference>
<dbReference type="InterPro" id="IPR029058">
    <property type="entry name" value="AB_hydrolase_fold"/>
</dbReference>
<dbReference type="SUPFAM" id="SSF53474">
    <property type="entry name" value="alpha/beta-Hydrolases"/>
    <property type="match status" value="1"/>
</dbReference>
<evidence type="ECO:0000256" key="2">
    <source>
        <dbReference type="SAM" id="Phobius"/>
    </source>
</evidence>
<keyword evidence="5" id="KW-1185">Reference proteome</keyword>
<dbReference type="GO" id="GO:0016787">
    <property type="term" value="F:hydrolase activity"/>
    <property type="evidence" value="ECO:0007669"/>
    <property type="project" value="UniProtKB-KW"/>
</dbReference>
<sequence length="396" mass="43670">MAYTFRYQPLKGMYLTYQAMSTLLLRVPLWVLLAIWKRPKKSWSLKRSVLVKLLGHSMQMATSIGPISQHPDHLAITGGVDVNGIWVEPAPQLVTGRLKSWMFATSVEAIRIPGYWMHEQGSTIEVGAPPAPGEKVLYHLHGGAYVRLSAHPTDLTAAIPRGIVKHVDSIHRSFSIEYRLSSASPFKVANPFPAALLDALAGYNYLVNVVGFSPTDIVIVGDSAGANLAHALTRYLVEYKDTPELRMPAPPGSLILLSPWADMSTSHDIPGGSMFESIPSDYLHPSRNEIDYARVAFTGPLGGGILVHNPYISPASLNAAMIVDFKGFPRTCIVAGGAEILYDQIITLRDRMAKDLGKDLYYYEAKDAVHDFLVLEWHEPERTETLEAIANWLAVI</sequence>
<evidence type="ECO:0000259" key="3">
    <source>
        <dbReference type="Pfam" id="PF07859"/>
    </source>
</evidence>
<feature type="transmembrane region" description="Helical" evidence="2">
    <location>
        <begin position="15"/>
        <end position="36"/>
    </location>
</feature>
<dbReference type="InterPro" id="IPR050300">
    <property type="entry name" value="GDXG_lipolytic_enzyme"/>
</dbReference>
<gene>
    <name evidence="4" type="primary">est</name>
    <name evidence="4" type="ORF">Hypma_015929</name>
</gene>
<dbReference type="Gene3D" id="3.40.50.1820">
    <property type="entry name" value="alpha/beta hydrolase"/>
    <property type="match status" value="1"/>
</dbReference>
<comment type="caution">
    <text evidence="4">The sequence shown here is derived from an EMBL/GenBank/DDBJ whole genome shotgun (WGS) entry which is preliminary data.</text>
</comment>
<dbReference type="PANTHER" id="PTHR48081:SF26">
    <property type="entry name" value="ALPHA_BETA HYDROLASE FOLD-3 DOMAIN-CONTAINING PROTEIN"/>
    <property type="match status" value="1"/>
</dbReference>
<dbReference type="EMBL" id="LUEZ02000010">
    <property type="protein sequence ID" value="RDB28750.1"/>
    <property type="molecule type" value="Genomic_DNA"/>
</dbReference>
<dbReference type="OrthoDB" id="2152029at2759"/>
<dbReference type="InParanoid" id="A0A369K5H9"/>
<accession>A0A369K5H9</accession>
<keyword evidence="2" id="KW-1133">Transmembrane helix</keyword>
<evidence type="ECO:0000313" key="5">
    <source>
        <dbReference type="Proteomes" id="UP000076154"/>
    </source>
</evidence>
<keyword evidence="1" id="KW-0378">Hydrolase</keyword>
<feature type="domain" description="Alpha/beta hydrolase fold-3" evidence="3">
    <location>
        <begin position="138"/>
        <end position="373"/>
    </location>
</feature>
<dbReference type="Pfam" id="PF07859">
    <property type="entry name" value="Abhydrolase_3"/>
    <property type="match status" value="1"/>
</dbReference>
<organism evidence="4 5">
    <name type="scientific">Hypsizygus marmoreus</name>
    <name type="common">White beech mushroom</name>
    <name type="synonym">Agaricus marmoreus</name>
    <dbReference type="NCBI Taxonomy" id="39966"/>
    <lineage>
        <taxon>Eukaryota</taxon>
        <taxon>Fungi</taxon>
        <taxon>Dikarya</taxon>
        <taxon>Basidiomycota</taxon>
        <taxon>Agaricomycotina</taxon>
        <taxon>Agaricomycetes</taxon>
        <taxon>Agaricomycetidae</taxon>
        <taxon>Agaricales</taxon>
        <taxon>Tricholomatineae</taxon>
        <taxon>Lyophyllaceae</taxon>
        <taxon>Hypsizygus</taxon>
    </lineage>
</organism>